<protein>
    <submittedName>
        <fullName evidence="1">Putative nuclease HARBI1</fullName>
    </submittedName>
</protein>
<name>A0A6G0W038_APHCR</name>
<gene>
    <name evidence="1" type="ORF">FWK35_00027302</name>
</gene>
<comment type="caution">
    <text evidence="1">The sequence shown here is derived from an EMBL/GenBank/DDBJ whole genome shotgun (WGS) entry which is preliminary data.</text>
</comment>
<dbReference type="AlphaFoldDB" id="A0A6G0W038"/>
<evidence type="ECO:0000313" key="2">
    <source>
        <dbReference type="Proteomes" id="UP000478052"/>
    </source>
</evidence>
<proteinExistence type="predicted"/>
<sequence length="55" mass="5994">VLVCLHFYAQGSYQKGLGGISILNISQPSCAERQRARENFAHTLQPFEGTIGANT</sequence>
<dbReference type="Proteomes" id="UP000478052">
    <property type="component" value="Unassembled WGS sequence"/>
</dbReference>
<evidence type="ECO:0000313" key="1">
    <source>
        <dbReference type="EMBL" id="KAF0716624.1"/>
    </source>
</evidence>
<feature type="non-terminal residue" evidence="1">
    <location>
        <position position="1"/>
    </location>
</feature>
<accession>A0A6G0W038</accession>
<dbReference type="OrthoDB" id="6509413at2759"/>
<organism evidence="1 2">
    <name type="scientific">Aphis craccivora</name>
    <name type="common">Cowpea aphid</name>
    <dbReference type="NCBI Taxonomy" id="307492"/>
    <lineage>
        <taxon>Eukaryota</taxon>
        <taxon>Metazoa</taxon>
        <taxon>Ecdysozoa</taxon>
        <taxon>Arthropoda</taxon>
        <taxon>Hexapoda</taxon>
        <taxon>Insecta</taxon>
        <taxon>Pterygota</taxon>
        <taxon>Neoptera</taxon>
        <taxon>Paraneoptera</taxon>
        <taxon>Hemiptera</taxon>
        <taxon>Sternorrhyncha</taxon>
        <taxon>Aphidomorpha</taxon>
        <taxon>Aphidoidea</taxon>
        <taxon>Aphididae</taxon>
        <taxon>Aphidini</taxon>
        <taxon>Aphis</taxon>
        <taxon>Aphis</taxon>
    </lineage>
</organism>
<reference evidence="1 2" key="1">
    <citation type="submission" date="2019-08" db="EMBL/GenBank/DDBJ databases">
        <title>Whole genome of Aphis craccivora.</title>
        <authorList>
            <person name="Voronova N.V."/>
            <person name="Shulinski R.S."/>
            <person name="Bandarenka Y.V."/>
            <person name="Zhorov D.G."/>
            <person name="Warner D."/>
        </authorList>
    </citation>
    <scope>NUCLEOTIDE SEQUENCE [LARGE SCALE GENOMIC DNA]</scope>
    <source>
        <strain evidence="1">180601</strain>
        <tissue evidence="1">Whole Body</tissue>
    </source>
</reference>
<dbReference type="EMBL" id="VUJU01009964">
    <property type="protein sequence ID" value="KAF0716624.1"/>
    <property type="molecule type" value="Genomic_DNA"/>
</dbReference>
<keyword evidence="2" id="KW-1185">Reference proteome</keyword>